<dbReference type="EMBL" id="JAVFKD010000012">
    <property type="protein sequence ID" value="KAK5994233.1"/>
    <property type="molecule type" value="Genomic_DNA"/>
</dbReference>
<feature type="domain" description="Xylanolytic transcriptional activator regulatory" evidence="9">
    <location>
        <begin position="26"/>
        <end position="100"/>
    </location>
</feature>
<keyword evidence="3" id="KW-0805">Transcription regulation</keyword>
<dbReference type="CDD" id="cd12148">
    <property type="entry name" value="fungal_TF_MHR"/>
    <property type="match status" value="1"/>
</dbReference>
<dbReference type="InterPro" id="IPR007219">
    <property type="entry name" value="XnlR_reg_dom"/>
</dbReference>
<evidence type="ECO:0000313" key="11">
    <source>
        <dbReference type="Proteomes" id="UP001338125"/>
    </source>
</evidence>
<keyword evidence="6" id="KW-0539">Nucleus</keyword>
<feature type="chain" id="PRO_5045753449" evidence="8">
    <location>
        <begin position="18"/>
        <end position="124"/>
    </location>
</feature>
<protein>
    <submittedName>
        <fullName evidence="10">Transcription factor lepE</fullName>
    </submittedName>
</protein>
<dbReference type="PANTHER" id="PTHR31944">
    <property type="entry name" value="HEME-RESPONSIVE ZINC FINGER TRANSCRIPTION FACTOR HAP1"/>
    <property type="match status" value="1"/>
</dbReference>
<feature type="signal peptide" evidence="8">
    <location>
        <begin position="1"/>
        <end position="17"/>
    </location>
</feature>
<name>A0ABR0SQ57_9HYPO</name>
<evidence type="ECO:0000256" key="7">
    <source>
        <dbReference type="SAM" id="MobiDB-lite"/>
    </source>
</evidence>
<keyword evidence="2" id="KW-0862">Zinc</keyword>
<evidence type="ECO:0000256" key="1">
    <source>
        <dbReference type="ARBA" id="ARBA00022723"/>
    </source>
</evidence>
<evidence type="ECO:0000259" key="9">
    <source>
        <dbReference type="SMART" id="SM00906"/>
    </source>
</evidence>
<organism evidence="10 11">
    <name type="scientific">Cladobotryum mycophilum</name>
    <dbReference type="NCBI Taxonomy" id="491253"/>
    <lineage>
        <taxon>Eukaryota</taxon>
        <taxon>Fungi</taxon>
        <taxon>Dikarya</taxon>
        <taxon>Ascomycota</taxon>
        <taxon>Pezizomycotina</taxon>
        <taxon>Sordariomycetes</taxon>
        <taxon>Hypocreomycetidae</taxon>
        <taxon>Hypocreales</taxon>
        <taxon>Hypocreaceae</taxon>
        <taxon>Cladobotryum</taxon>
    </lineage>
</organism>
<reference evidence="10 11" key="1">
    <citation type="submission" date="2024-01" db="EMBL/GenBank/DDBJ databases">
        <title>Complete genome of Cladobotryum mycophilum ATHUM6906.</title>
        <authorList>
            <person name="Christinaki A.C."/>
            <person name="Myridakis A.I."/>
            <person name="Kouvelis V.N."/>
        </authorList>
    </citation>
    <scope>NUCLEOTIDE SEQUENCE [LARGE SCALE GENOMIC DNA]</scope>
    <source>
        <strain evidence="10 11">ATHUM6906</strain>
    </source>
</reference>
<evidence type="ECO:0000313" key="10">
    <source>
        <dbReference type="EMBL" id="KAK5994233.1"/>
    </source>
</evidence>
<evidence type="ECO:0000256" key="8">
    <source>
        <dbReference type="SAM" id="SignalP"/>
    </source>
</evidence>
<dbReference type="Proteomes" id="UP001338125">
    <property type="component" value="Unassembled WGS sequence"/>
</dbReference>
<keyword evidence="5" id="KW-0804">Transcription</keyword>
<evidence type="ECO:0000256" key="2">
    <source>
        <dbReference type="ARBA" id="ARBA00022833"/>
    </source>
</evidence>
<keyword evidence="4" id="KW-0238">DNA-binding</keyword>
<sequence length="124" mass="13840">MTLQGIQAMCLLTLAKSFCGASQDVTIHDTGSLIRTAMVMGLYRDPKHLHKMLIYEAEMRRRFWATILELNLQWSFGAGGSPLLSDTDYNTLPPHNLDDENLTDSPDNQDASEKPLSVLTQTSI</sequence>
<comment type="caution">
    <text evidence="10">The sequence shown here is derived from an EMBL/GenBank/DDBJ whole genome shotgun (WGS) entry which is preliminary data.</text>
</comment>
<dbReference type="Pfam" id="PF04082">
    <property type="entry name" value="Fungal_trans"/>
    <property type="match status" value="1"/>
</dbReference>
<dbReference type="PANTHER" id="PTHR31944:SF131">
    <property type="entry name" value="HEME-RESPONSIVE ZINC FINGER TRANSCRIPTION FACTOR HAP1"/>
    <property type="match status" value="1"/>
</dbReference>
<dbReference type="SMART" id="SM00906">
    <property type="entry name" value="Fungal_trans"/>
    <property type="match status" value="1"/>
</dbReference>
<gene>
    <name evidence="10" type="ORF">PT974_07676</name>
</gene>
<keyword evidence="1" id="KW-0479">Metal-binding</keyword>
<feature type="region of interest" description="Disordered" evidence="7">
    <location>
        <begin position="87"/>
        <end position="124"/>
    </location>
</feature>
<evidence type="ECO:0000256" key="3">
    <source>
        <dbReference type="ARBA" id="ARBA00023015"/>
    </source>
</evidence>
<evidence type="ECO:0000256" key="6">
    <source>
        <dbReference type="ARBA" id="ARBA00023242"/>
    </source>
</evidence>
<evidence type="ECO:0000256" key="4">
    <source>
        <dbReference type="ARBA" id="ARBA00023125"/>
    </source>
</evidence>
<evidence type="ECO:0000256" key="5">
    <source>
        <dbReference type="ARBA" id="ARBA00023163"/>
    </source>
</evidence>
<dbReference type="InterPro" id="IPR051430">
    <property type="entry name" value="Fungal_TF_Env_Response"/>
</dbReference>
<keyword evidence="8" id="KW-0732">Signal</keyword>
<accession>A0ABR0SQ57</accession>
<proteinExistence type="predicted"/>
<keyword evidence="11" id="KW-1185">Reference proteome</keyword>